<gene>
    <name evidence="6" type="ORF">CTER_4586</name>
</gene>
<organism evidence="6 7">
    <name type="scientific">Ruminiclostridium cellobioparum subsp. termitidis CT1112</name>
    <dbReference type="NCBI Taxonomy" id="1195236"/>
    <lineage>
        <taxon>Bacteria</taxon>
        <taxon>Bacillati</taxon>
        <taxon>Bacillota</taxon>
        <taxon>Clostridia</taxon>
        <taxon>Eubacteriales</taxon>
        <taxon>Oscillospiraceae</taxon>
        <taxon>Ruminiclostridium</taxon>
    </lineage>
</organism>
<evidence type="ECO:0000256" key="3">
    <source>
        <dbReference type="ARBA" id="ARBA00023004"/>
    </source>
</evidence>
<dbReference type="SUPFAM" id="SSF52218">
    <property type="entry name" value="Flavoproteins"/>
    <property type="match status" value="1"/>
</dbReference>
<dbReference type="SUPFAM" id="SSF54862">
    <property type="entry name" value="4Fe-4S ferredoxins"/>
    <property type="match status" value="1"/>
</dbReference>
<keyword evidence="3" id="KW-0408">Iron</keyword>
<dbReference type="InterPro" id="IPR017900">
    <property type="entry name" value="4Fe4S_Fe_S_CS"/>
</dbReference>
<dbReference type="Proteomes" id="UP000014155">
    <property type="component" value="Unassembled WGS sequence"/>
</dbReference>
<feature type="domain" description="4Fe-4S ferredoxin-type" evidence="5">
    <location>
        <begin position="207"/>
        <end position="230"/>
    </location>
</feature>
<evidence type="ECO:0000259" key="5">
    <source>
        <dbReference type="PROSITE" id="PS51379"/>
    </source>
</evidence>
<accession>S0FFZ2</accession>
<dbReference type="PROSITE" id="PS00198">
    <property type="entry name" value="4FE4S_FER_1"/>
    <property type="match status" value="2"/>
</dbReference>
<dbReference type="PATRIC" id="fig|1195236.3.peg.4768"/>
<dbReference type="EMBL" id="AORV01000065">
    <property type="protein sequence ID" value="EMS69692.1"/>
    <property type="molecule type" value="Genomic_DNA"/>
</dbReference>
<dbReference type="InterPro" id="IPR047964">
    <property type="entry name" value="EFR1-like"/>
</dbReference>
<evidence type="ECO:0000256" key="1">
    <source>
        <dbReference type="ARBA" id="ARBA00022485"/>
    </source>
</evidence>
<name>S0FFZ2_RUMCE</name>
<dbReference type="PANTHER" id="PTHR43687:SF1">
    <property type="entry name" value="FERREDOXIN III"/>
    <property type="match status" value="1"/>
</dbReference>
<dbReference type="InterPro" id="IPR017896">
    <property type="entry name" value="4Fe4S_Fe-S-bd"/>
</dbReference>
<dbReference type="InterPro" id="IPR050572">
    <property type="entry name" value="Fe-S_Ferredoxin"/>
</dbReference>
<dbReference type="NCBIfam" id="NF038196">
    <property type="entry name" value="ferrodoxin_EFR1"/>
    <property type="match status" value="1"/>
</dbReference>
<evidence type="ECO:0000313" key="6">
    <source>
        <dbReference type="EMBL" id="EMS69692.1"/>
    </source>
</evidence>
<proteinExistence type="predicted"/>
<dbReference type="STRING" id="1195236.CTER_4586"/>
<dbReference type="PANTHER" id="PTHR43687">
    <property type="entry name" value="ADENYLYLSULFATE REDUCTASE, BETA SUBUNIT"/>
    <property type="match status" value="1"/>
</dbReference>
<dbReference type="GO" id="GO:0046872">
    <property type="term" value="F:metal ion binding"/>
    <property type="evidence" value="ECO:0007669"/>
    <property type="project" value="UniProtKB-KW"/>
</dbReference>
<dbReference type="Gene3D" id="3.30.70.20">
    <property type="match status" value="1"/>
</dbReference>
<dbReference type="eggNOG" id="COG1146">
    <property type="taxonomic scope" value="Bacteria"/>
</dbReference>
<comment type="caution">
    <text evidence="6">The sequence shown here is derived from an EMBL/GenBank/DDBJ whole genome shotgun (WGS) entry which is preliminary data.</text>
</comment>
<evidence type="ECO:0000313" key="7">
    <source>
        <dbReference type="Proteomes" id="UP000014155"/>
    </source>
</evidence>
<dbReference type="PROSITE" id="PS51379">
    <property type="entry name" value="4FE4S_FER_2"/>
    <property type="match status" value="2"/>
</dbReference>
<dbReference type="GO" id="GO:0051539">
    <property type="term" value="F:4 iron, 4 sulfur cluster binding"/>
    <property type="evidence" value="ECO:0007669"/>
    <property type="project" value="UniProtKB-KW"/>
</dbReference>
<keyword evidence="2" id="KW-0479">Metal-binding</keyword>
<reference evidence="6 7" key="1">
    <citation type="journal article" date="2013" name="Genome Announc.">
        <title>Draft Genome Sequence of the Cellulolytic, Mesophilic, Anaerobic Bacterium Clostridium termitidis Strain CT1112 (DSM 5398).</title>
        <authorList>
            <person name="Lal S."/>
            <person name="Ramachandran U."/>
            <person name="Zhang X."/>
            <person name="Munir R."/>
            <person name="Sparling R."/>
            <person name="Levin D.B."/>
        </authorList>
    </citation>
    <scope>NUCLEOTIDE SEQUENCE [LARGE SCALE GENOMIC DNA]</scope>
    <source>
        <strain evidence="6 7">CT1112</strain>
    </source>
</reference>
<dbReference type="InterPro" id="IPR029039">
    <property type="entry name" value="Flavoprotein-like_sf"/>
</dbReference>
<dbReference type="Gene3D" id="3.40.50.360">
    <property type="match status" value="1"/>
</dbReference>
<dbReference type="AlphaFoldDB" id="S0FFZ2"/>
<keyword evidence="7" id="KW-1185">Reference proteome</keyword>
<keyword evidence="1" id="KW-0004">4Fe-4S</keyword>
<feature type="domain" description="4Fe-4S ferredoxin-type" evidence="5">
    <location>
        <begin position="175"/>
        <end position="203"/>
    </location>
</feature>
<dbReference type="RefSeq" id="WP_004629991.1">
    <property type="nucleotide sequence ID" value="NZ_AORV01000065.1"/>
</dbReference>
<evidence type="ECO:0000256" key="4">
    <source>
        <dbReference type="ARBA" id="ARBA00023014"/>
    </source>
</evidence>
<protein>
    <submittedName>
        <fullName evidence="6">4Fe-4S ferredoxin iron-sulfur binding domain-containing protein</fullName>
    </submittedName>
</protein>
<keyword evidence="4" id="KW-0411">Iron-sulfur</keyword>
<evidence type="ECO:0000256" key="2">
    <source>
        <dbReference type="ARBA" id="ARBA00022723"/>
    </source>
</evidence>
<sequence length="258" mass="28685">MTIFYFTSTGNCLAVAKKIGGNLVSIPQVIDLPDLHFKDNVIGLIFPVYGFGMPKMVRKFLERATWEADYSFAIGTYGNLPGAAMVDVQKFAKKYGQHFDYAESLLMVDNYLPGFDMNDQIAKLPEKHIDENLSRIIADIQNCRRLDAAAGPVWKALTAVVKSGENLFMNGKQGQRYMISQNCTQCGICAKICPAGNITVTDTVMFKSQCEGCLGCVHICPQNAIHMKNEKSISRWRNPDVSLNEIITANNRQKGNTK</sequence>